<dbReference type="InterPro" id="IPR005135">
    <property type="entry name" value="Endo/exonuclease/phosphatase"/>
</dbReference>
<keyword evidence="4" id="KW-1185">Reference proteome</keyword>
<evidence type="ECO:0000256" key="1">
    <source>
        <dbReference type="SAM" id="SignalP"/>
    </source>
</evidence>
<reference evidence="3" key="1">
    <citation type="submission" date="2023-01" db="EMBL/GenBank/DDBJ databases">
        <authorList>
            <person name="Van Ghelder C."/>
            <person name="Rancurel C."/>
        </authorList>
    </citation>
    <scope>NUCLEOTIDE SEQUENCE</scope>
    <source>
        <strain evidence="3">CNCM I-4278</strain>
    </source>
</reference>
<protein>
    <recommendedName>
        <fullName evidence="2">Endonuclease/exonuclease/phosphatase domain-containing protein</fullName>
    </recommendedName>
</protein>
<dbReference type="PANTHER" id="PTHR12121:SF36">
    <property type="entry name" value="ENDONUCLEASE_EXONUCLEASE_PHOSPHATASE DOMAIN-CONTAINING PROTEIN"/>
    <property type="match status" value="1"/>
</dbReference>
<keyword evidence="1" id="KW-0732">Signal</keyword>
<dbReference type="Proteomes" id="UP001152607">
    <property type="component" value="Unassembled WGS sequence"/>
</dbReference>
<name>A0A9W4UEJ0_9PLEO</name>
<evidence type="ECO:0000259" key="2">
    <source>
        <dbReference type="Pfam" id="PF03372"/>
    </source>
</evidence>
<dbReference type="EMBL" id="CAOQHR010000005">
    <property type="protein sequence ID" value="CAI6334973.1"/>
    <property type="molecule type" value="Genomic_DNA"/>
</dbReference>
<dbReference type="Gene3D" id="3.60.10.10">
    <property type="entry name" value="Endonuclease/exonuclease/phosphatase"/>
    <property type="match status" value="1"/>
</dbReference>
<dbReference type="GO" id="GO:0000175">
    <property type="term" value="F:3'-5'-RNA exonuclease activity"/>
    <property type="evidence" value="ECO:0007669"/>
    <property type="project" value="TreeGrafter"/>
</dbReference>
<sequence>MYLPYLNRFIFLLCLLVMKSTADLPIRLISHNIRYATTSPFVGEKPWPDRRPLLLSELKFNTLYNAESFICLQEVLHTQLVDIMDGLGDEWSYIGVGRDDGKEKGEYSPIIFRKGVWNVDTWKTVWLSETPNVPGKGWDAASVRIVTVGSFTHLTSKKKLVGMSTHFDDQGIVSRRESAKLVLKVVDEVTNPSNSSSSGSDRLPVFLGGDLNSEPLGEAFQILNSQDSSLQDIRELAGWKYGNNNTFTGFQDSERKTLIDHVMVGRQETDWQVKGYAVLENRFEDGVFVSDHLAVVGDVVLRM</sequence>
<dbReference type="CDD" id="cd09083">
    <property type="entry name" value="EEP-1"/>
    <property type="match status" value="1"/>
</dbReference>
<accession>A0A9W4UEJ0</accession>
<gene>
    <name evidence="3" type="ORF">PDIGIT_LOCUS8048</name>
</gene>
<evidence type="ECO:0000313" key="4">
    <source>
        <dbReference type="Proteomes" id="UP001152607"/>
    </source>
</evidence>
<organism evidence="3 4">
    <name type="scientific">Periconia digitata</name>
    <dbReference type="NCBI Taxonomy" id="1303443"/>
    <lineage>
        <taxon>Eukaryota</taxon>
        <taxon>Fungi</taxon>
        <taxon>Dikarya</taxon>
        <taxon>Ascomycota</taxon>
        <taxon>Pezizomycotina</taxon>
        <taxon>Dothideomycetes</taxon>
        <taxon>Pleosporomycetidae</taxon>
        <taxon>Pleosporales</taxon>
        <taxon>Massarineae</taxon>
        <taxon>Periconiaceae</taxon>
        <taxon>Periconia</taxon>
    </lineage>
</organism>
<dbReference type="OrthoDB" id="276515at2759"/>
<proteinExistence type="predicted"/>
<feature type="chain" id="PRO_5041000495" description="Endonuclease/exonuclease/phosphatase domain-containing protein" evidence="1">
    <location>
        <begin position="23"/>
        <end position="303"/>
    </location>
</feature>
<feature type="signal peptide" evidence="1">
    <location>
        <begin position="1"/>
        <end position="22"/>
    </location>
</feature>
<dbReference type="InterPro" id="IPR036691">
    <property type="entry name" value="Endo/exonu/phosph_ase_sf"/>
</dbReference>
<dbReference type="InterPro" id="IPR050410">
    <property type="entry name" value="CCR4/nocturin_mRNA_transcr"/>
</dbReference>
<evidence type="ECO:0000313" key="3">
    <source>
        <dbReference type="EMBL" id="CAI6334973.1"/>
    </source>
</evidence>
<dbReference type="PANTHER" id="PTHR12121">
    <property type="entry name" value="CARBON CATABOLITE REPRESSOR PROTEIN 4"/>
    <property type="match status" value="1"/>
</dbReference>
<dbReference type="AlphaFoldDB" id="A0A9W4UEJ0"/>
<comment type="caution">
    <text evidence="3">The sequence shown here is derived from an EMBL/GenBank/DDBJ whole genome shotgun (WGS) entry which is preliminary data.</text>
</comment>
<dbReference type="Pfam" id="PF03372">
    <property type="entry name" value="Exo_endo_phos"/>
    <property type="match status" value="1"/>
</dbReference>
<feature type="domain" description="Endonuclease/exonuclease/phosphatase" evidence="2">
    <location>
        <begin position="69"/>
        <end position="292"/>
    </location>
</feature>
<dbReference type="SUPFAM" id="SSF56219">
    <property type="entry name" value="DNase I-like"/>
    <property type="match status" value="1"/>
</dbReference>